<proteinExistence type="predicted"/>
<evidence type="ECO:0008006" key="4">
    <source>
        <dbReference type="Google" id="ProtNLM"/>
    </source>
</evidence>
<comment type="caution">
    <text evidence="2">The sequence shown here is derived from an EMBL/GenBank/DDBJ whole genome shotgun (WGS) entry which is preliminary data.</text>
</comment>
<feature type="compositionally biased region" description="Polar residues" evidence="1">
    <location>
        <begin position="459"/>
        <end position="475"/>
    </location>
</feature>
<dbReference type="SUPFAM" id="SSF51197">
    <property type="entry name" value="Clavaminate synthase-like"/>
    <property type="match status" value="1"/>
</dbReference>
<sequence>MQVSREKALLDVAYKQGRPCFSEEATKPVLSSALFQAEKLSLVGKPGFEEFNAAKEELMDVLTGSECPVQQTVLYEPGKARAVHSVKEIRDAPLHQHLAEVTGSIDDGLIRYCGNLTLVHALRYGGGATQGPISDAEALNPGRSERAERFARALRASLPHLFATDTYLDRAGVGATEVYHGLNTAVCDMLAGSKGSLTGSHEDYPMAAPSVIVVLKGHKLVWIAPGSFRTLIENPKYKKADIDLLVRSMSTVDPALLASLCSVFGGEVLELRDNEVGVVPPCCVHAAYNVDATVSVNYTVCSQAQWLACVQATALTCQEERAAAAAAAAAKLVGSKDEGLVQESAQRLLRRAAETGGSESFEGCVVLFNKGYIAWMENRIRAEVAVAKALQKEEGGIARMGEGLTALYKRRLDSTVRIATIRSLLEDGGGVNSLLATGATVQWRQKMCSLLGGIATPASTAQAGGSSNSSGTCVESKQRGEGGVRGRKRKCMA</sequence>
<keyword evidence="3" id="KW-1185">Reference proteome</keyword>
<gene>
    <name evidence="2" type="ORF">Agub_g3658</name>
</gene>
<feature type="region of interest" description="Disordered" evidence="1">
    <location>
        <begin position="459"/>
        <end position="493"/>
    </location>
</feature>
<evidence type="ECO:0000313" key="3">
    <source>
        <dbReference type="Proteomes" id="UP001054857"/>
    </source>
</evidence>
<dbReference type="Proteomes" id="UP001054857">
    <property type="component" value="Unassembled WGS sequence"/>
</dbReference>
<name>A0AAD3DMV6_9CHLO</name>
<accession>A0AAD3DMV6</accession>
<dbReference type="AlphaFoldDB" id="A0AAD3DMV6"/>
<protein>
    <recommendedName>
        <fullName evidence="4">JmjC domain-containing protein</fullName>
    </recommendedName>
</protein>
<evidence type="ECO:0000313" key="2">
    <source>
        <dbReference type="EMBL" id="GFR42736.1"/>
    </source>
</evidence>
<reference evidence="2 3" key="1">
    <citation type="journal article" date="2021" name="Sci. Rep.">
        <title>Genome sequencing of the multicellular alga Astrephomene provides insights into convergent evolution of germ-soma differentiation.</title>
        <authorList>
            <person name="Yamashita S."/>
            <person name="Yamamoto K."/>
            <person name="Matsuzaki R."/>
            <person name="Suzuki S."/>
            <person name="Yamaguchi H."/>
            <person name="Hirooka S."/>
            <person name="Minakuchi Y."/>
            <person name="Miyagishima S."/>
            <person name="Kawachi M."/>
            <person name="Toyoda A."/>
            <person name="Nozaki H."/>
        </authorList>
    </citation>
    <scope>NUCLEOTIDE SEQUENCE [LARGE SCALE GENOMIC DNA]</scope>
    <source>
        <strain evidence="2 3">NIES-4017</strain>
    </source>
</reference>
<organism evidence="2 3">
    <name type="scientific">Astrephomene gubernaculifera</name>
    <dbReference type="NCBI Taxonomy" id="47775"/>
    <lineage>
        <taxon>Eukaryota</taxon>
        <taxon>Viridiplantae</taxon>
        <taxon>Chlorophyta</taxon>
        <taxon>core chlorophytes</taxon>
        <taxon>Chlorophyceae</taxon>
        <taxon>CS clade</taxon>
        <taxon>Chlamydomonadales</taxon>
        <taxon>Astrephomenaceae</taxon>
        <taxon>Astrephomene</taxon>
    </lineage>
</organism>
<dbReference type="EMBL" id="BMAR01000004">
    <property type="protein sequence ID" value="GFR42736.1"/>
    <property type="molecule type" value="Genomic_DNA"/>
</dbReference>
<evidence type="ECO:0000256" key="1">
    <source>
        <dbReference type="SAM" id="MobiDB-lite"/>
    </source>
</evidence>
<dbReference type="Gene3D" id="2.60.120.650">
    <property type="entry name" value="Cupin"/>
    <property type="match status" value="1"/>
</dbReference>